<keyword evidence="5" id="KW-0808">Transferase</keyword>
<evidence type="ECO:0000256" key="4">
    <source>
        <dbReference type="ARBA" id="ARBA00022490"/>
    </source>
</evidence>
<comment type="similarity">
    <text evidence="2">Belongs to the KdsA family.</text>
</comment>
<protein>
    <recommendedName>
        <fullName evidence="3">3-deoxy-8-phosphooctulonate synthase</fullName>
        <ecNumber evidence="3">2.5.1.55</ecNumber>
    </recommendedName>
</protein>
<evidence type="ECO:0000256" key="5">
    <source>
        <dbReference type="ARBA" id="ARBA00022679"/>
    </source>
</evidence>
<evidence type="ECO:0000256" key="2">
    <source>
        <dbReference type="ARBA" id="ARBA00010499"/>
    </source>
</evidence>
<name>A0A381QK13_9ZZZZ</name>
<dbReference type="NCBIfam" id="TIGR01362">
    <property type="entry name" value="KDO8P_synth"/>
    <property type="match status" value="1"/>
</dbReference>
<dbReference type="GO" id="GO:0005737">
    <property type="term" value="C:cytoplasm"/>
    <property type="evidence" value="ECO:0007669"/>
    <property type="project" value="UniProtKB-SubCell"/>
</dbReference>
<sequence length="265" mass="28599">MFHTFTLIAGPCVLENDEVNLEIAQALVRWSKIFELPVIFKASFDKANRTRFSSKRGPGLAKGLSALSRVKEQTGLQILTDIHEPSQVAAAAEVVDVLQIPAFLSRQTDLLIAAGGTGKPVNLKKGQWMCKEEVAGAVEKLRSSGTAQIAVTERGTFFGYNNLVVDMRVFAEIGKSLPVPVFFDGTHSVQRPGISHGSTGGNPEYVPMLVRAAVAAGCAGLYLETHPHPETSPSDSSTMVPLTEMEDILDSVMSIRTALYPSEQE</sequence>
<proteinExistence type="inferred from homology"/>
<dbReference type="GO" id="GO:0008676">
    <property type="term" value="F:3-deoxy-8-phosphooctulonate synthase activity"/>
    <property type="evidence" value="ECO:0007669"/>
    <property type="project" value="UniProtKB-EC"/>
</dbReference>
<evidence type="ECO:0000256" key="6">
    <source>
        <dbReference type="ARBA" id="ARBA00049112"/>
    </source>
</evidence>
<dbReference type="EC" id="2.5.1.55" evidence="3"/>
<dbReference type="EMBL" id="UINC01001379">
    <property type="protein sequence ID" value="SUZ79244.1"/>
    <property type="molecule type" value="Genomic_DNA"/>
</dbReference>
<dbReference type="InterPro" id="IPR006269">
    <property type="entry name" value="KDO8P_synthase"/>
</dbReference>
<dbReference type="Gene3D" id="3.20.20.70">
    <property type="entry name" value="Aldolase class I"/>
    <property type="match status" value="1"/>
</dbReference>
<evidence type="ECO:0000256" key="1">
    <source>
        <dbReference type="ARBA" id="ARBA00004496"/>
    </source>
</evidence>
<dbReference type="PANTHER" id="PTHR21057">
    <property type="entry name" value="PHOSPHO-2-DEHYDRO-3-DEOXYHEPTONATE ALDOLASE"/>
    <property type="match status" value="1"/>
</dbReference>
<accession>A0A381QK13</accession>
<gene>
    <name evidence="8" type="ORF">METZ01_LOCUS32098</name>
</gene>
<organism evidence="8">
    <name type="scientific">marine metagenome</name>
    <dbReference type="NCBI Taxonomy" id="408172"/>
    <lineage>
        <taxon>unclassified sequences</taxon>
        <taxon>metagenomes</taxon>
        <taxon>ecological metagenomes</taxon>
    </lineage>
</organism>
<dbReference type="NCBIfam" id="NF003543">
    <property type="entry name" value="PRK05198.1"/>
    <property type="match status" value="1"/>
</dbReference>
<feature type="domain" description="DAHP synthetase I/KDSA" evidence="7">
    <location>
        <begin position="5"/>
        <end position="250"/>
    </location>
</feature>
<dbReference type="Pfam" id="PF00793">
    <property type="entry name" value="DAHP_synth_1"/>
    <property type="match status" value="1"/>
</dbReference>
<dbReference type="InterPro" id="IPR006218">
    <property type="entry name" value="DAHP1/KDSA"/>
</dbReference>
<reference evidence="8" key="1">
    <citation type="submission" date="2018-05" db="EMBL/GenBank/DDBJ databases">
        <authorList>
            <person name="Lanie J.A."/>
            <person name="Ng W.-L."/>
            <person name="Kazmierczak K.M."/>
            <person name="Andrzejewski T.M."/>
            <person name="Davidsen T.M."/>
            <person name="Wayne K.J."/>
            <person name="Tettelin H."/>
            <person name="Glass J.I."/>
            <person name="Rusch D."/>
            <person name="Podicherti R."/>
            <person name="Tsui H.-C.T."/>
            <person name="Winkler M.E."/>
        </authorList>
    </citation>
    <scope>NUCLEOTIDE SEQUENCE</scope>
</reference>
<dbReference type="AlphaFoldDB" id="A0A381QK13"/>
<keyword evidence="4" id="KW-0963">Cytoplasm</keyword>
<evidence type="ECO:0000313" key="8">
    <source>
        <dbReference type="EMBL" id="SUZ79244.1"/>
    </source>
</evidence>
<comment type="catalytic activity">
    <reaction evidence="6">
        <text>D-arabinose 5-phosphate + phosphoenolpyruvate + H2O = 3-deoxy-alpha-D-manno-2-octulosonate-8-phosphate + phosphate</text>
        <dbReference type="Rhea" id="RHEA:14053"/>
        <dbReference type="ChEBI" id="CHEBI:15377"/>
        <dbReference type="ChEBI" id="CHEBI:43474"/>
        <dbReference type="ChEBI" id="CHEBI:57693"/>
        <dbReference type="ChEBI" id="CHEBI:58702"/>
        <dbReference type="ChEBI" id="CHEBI:85985"/>
        <dbReference type="EC" id="2.5.1.55"/>
    </reaction>
</comment>
<evidence type="ECO:0000256" key="3">
    <source>
        <dbReference type="ARBA" id="ARBA00012693"/>
    </source>
</evidence>
<dbReference type="InterPro" id="IPR013785">
    <property type="entry name" value="Aldolase_TIM"/>
</dbReference>
<dbReference type="SUPFAM" id="SSF51569">
    <property type="entry name" value="Aldolase"/>
    <property type="match status" value="1"/>
</dbReference>
<evidence type="ECO:0000259" key="7">
    <source>
        <dbReference type="Pfam" id="PF00793"/>
    </source>
</evidence>
<comment type="subcellular location">
    <subcellularLocation>
        <location evidence="1">Cytoplasm</location>
    </subcellularLocation>
</comment>